<dbReference type="Gene3D" id="2.60.40.2030">
    <property type="match status" value="1"/>
</dbReference>
<evidence type="ECO:0000313" key="5">
    <source>
        <dbReference type="EMBL" id="TYP97420.1"/>
    </source>
</evidence>
<keyword evidence="3" id="KW-0106">Calcium</keyword>
<dbReference type="GO" id="GO:0016020">
    <property type="term" value="C:membrane"/>
    <property type="evidence" value="ECO:0007669"/>
    <property type="project" value="InterPro"/>
</dbReference>
<dbReference type="OrthoDB" id="1522982at2"/>
<keyword evidence="1" id="KW-0732">Signal</keyword>
<keyword evidence="6" id="KW-1185">Reference proteome</keyword>
<accession>A0A5S5DN94</accession>
<dbReference type="InterPro" id="IPR003644">
    <property type="entry name" value="Calx_beta"/>
</dbReference>
<evidence type="ECO:0000259" key="4">
    <source>
        <dbReference type="PROSITE" id="PS51841"/>
    </source>
</evidence>
<dbReference type="SUPFAM" id="SSF74853">
    <property type="entry name" value="Lamin A/C globular tail domain"/>
    <property type="match status" value="1"/>
</dbReference>
<proteinExistence type="predicted"/>
<dbReference type="Pfam" id="PF03160">
    <property type="entry name" value="Calx-beta"/>
    <property type="match status" value="1"/>
</dbReference>
<sequence length="334" mass="34942">MNTKNIPFKSLCFVFLLVIFFSCTTEDISPILIEVSSTETNLLEDDGAITVTATLNGPAAEQLVIPLTIEGTATVGIDYTLSSSQIIISAGTNSGEITLTSIQDDEVEGIETINIIVGDTFLSTFDINISVTDDDVNTDTDNDGVFDAVDACPLVPGEISNNGCPFSVIINEVLYDPPTGLAGDANGDGTRDATDDEFIEFYNDSDNELDLTGYTVSDTSQVRHTFPTGSIVPARGILVLFGGGNPTGSFGGAVVQLASEGTLNISNAGDVMTLRGVTGNVVVAFDVNGLSGNPDESYTRYPDLTGDFVQHGAEVPESNGALFSPGTKVDGSSF</sequence>
<dbReference type="SUPFAM" id="SSF141072">
    <property type="entry name" value="CalX-like"/>
    <property type="match status" value="1"/>
</dbReference>
<keyword evidence="2" id="KW-0677">Repeat</keyword>
<dbReference type="RefSeq" id="WP_148870770.1">
    <property type="nucleotide sequence ID" value="NZ_VNIA01000004.1"/>
</dbReference>
<evidence type="ECO:0000256" key="1">
    <source>
        <dbReference type="ARBA" id="ARBA00022729"/>
    </source>
</evidence>
<dbReference type="Gene3D" id="2.60.40.1260">
    <property type="entry name" value="Lamin Tail domain"/>
    <property type="match status" value="1"/>
</dbReference>
<reference evidence="5 6" key="1">
    <citation type="submission" date="2019-07" db="EMBL/GenBank/DDBJ databases">
        <title>Genomic Encyclopedia of Type Strains, Phase IV (KMG-IV): sequencing the most valuable type-strain genomes for metagenomic binning, comparative biology and taxonomic classification.</title>
        <authorList>
            <person name="Goeker M."/>
        </authorList>
    </citation>
    <scope>NUCLEOTIDE SEQUENCE [LARGE SCALE GENOMIC DNA]</scope>
    <source>
        <strain evidence="5 6">DSM 18961</strain>
    </source>
</reference>
<feature type="domain" description="LTD" evidence="4">
    <location>
        <begin position="155"/>
        <end position="334"/>
    </location>
</feature>
<dbReference type="Proteomes" id="UP000323136">
    <property type="component" value="Unassembled WGS sequence"/>
</dbReference>
<dbReference type="InterPro" id="IPR001322">
    <property type="entry name" value="Lamin_tail_dom"/>
</dbReference>
<dbReference type="GO" id="GO:0007154">
    <property type="term" value="P:cell communication"/>
    <property type="evidence" value="ECO:0007669"/>
    <property type="project" value="InterPro"/>
</dbReference>
<dbReference type="PROSITE" id="PS51841">
    <property type="entry name" value="LTD"/>
    <property type="match status" value="1"/>
</dbReference>
<dbReference type="InterPro" id="IPR036415">
    <property type="entry name" value="Lamin_tail_dom_sf"/>
</dbReference>
<evidence type="ECO:0000256" key="3">
    <source>
        <dbReference type="ARBA" id="ARBA00022837"/>
    </source>
</evidence>
<dbReference type="EMBL" id="VNIA01000004">
    <property type="protein sequence ID" value="TYP97420.1"/>
    <property type="molecule type" value="Genomic_DNA"/>
</dbReference>
<comment type="caution">
    <text evidence="5">The sequence shown here is derived from an EMBL/GenBank/DDBJ whole genome shotgun (WGS) entry which is preliminary data.</text>
</comment>
<name>A0A5S5DN94_9FLAO</name>
<evidence type="ECO:0000313" key="6">
    <source>
        <dbReference type="Proteomes" id="UP000323136"/>
    </source>
</evidence>
<protein>
    <submittedName>
        <fullName evidence="5">Calx-beta domain-containing protein</fullName>
    </submittedName>
</protein>
<dbReference type="Pfam" id="PF00932">
    <property type="entry name" value="LTD"/>
    <property type="match status" value="1"/>
</dbReference>
<organism evidence="5 6">
    <name type="scientific">Tenacibaculum adriaticum</name>
    <dbReference type="NCBI Taxonomy" id="413713"/>
    <lineage>
        <taxon>Bacteria</taxon>
        <taxon>Pseudomonadati</taxon>
        <taxon>Bacteroidota</taxon>
        <taxon>Flavobacteriia</taxon>
        <taxon>Flavobacteriales</taxon>
        <taxon>Flavobacteriaceae</taxon>
        <taxon>Tenacibaculum</taxon>
    </lineage>
</organism>
<dbReference type="PROSITE" id="PS51257">
    <property type="entry name" value="PROKAR_LIPOPROTEIN"/>
    <property type="match status" value="1"/>
</dbReference>
<dbReference type="InterPro" id="IPR038081">
    <property type="entry name" value="CalX-like_sf"/>
</dbReference>
<gene>
    <name evidence="5" type="ORF">C7447_104106</name>
</gene>
<evidence type="ECO:0000256" key="2">
    <source>
        <dbReference type="ARBA" id="ARBA00022737"/>
    </source>
</evidence>
<dbReference type="AlphaFoldDB" id="A0A5S5DN94"/>